<dbReference type="RefSeq" id="WP_087844598.1">
    <property type="nucleotide sequence ID" value="NZ_FYAK01000002.1"/>
</dbReference>
<evidence type="ECO:0000313" key="3">
    <source>
        <dbReference type="Proteomes" id="UP000195963"/>
    </source>
</evidence>
<reference evidence="3" key="1">
    <citation type="submission" date="2017-06" db="EMBL/GenBank/DDBJ databases">
        <authorList>
            <person name="Rodrigo-Torres L."/>
            <person name="Arahal R.D."/>
            <person name="Lucena T."/>
        </authorList>
    </citation>
    <scope>NUCLEOTIDE SEQUENCE [LARGE SCALE GENOMIC DNA]</scope>
    <source>
        <strain evidence="3">CECT 9190</strain>
    </source>
</reference>
<evidence type="ECO:0000313" key="2">
    <source>
        <dbReference type="EMBL" id="SMY34122.1"/>
    </source>
</evidence>
<dbReference type="PANTHER" id="PTHR43236">
    <property type="entry name" value="ANTITOXIN HIGA1"/>
    <property type="match status" value="1"/>
</dbReference>
<dbReference type="Pfam" id="PF06114">
    <property type="entry name" value="Peptidase_M78"/>
    <property type="match status" value="1"/>
</dbReference>
<feature type="domain" description="IrrE N-terminal-like" evidence="1">
    <location>
        <begin position="33"/>
        <end position="162"/>
    </location>
</feature>
<dbReference type="EMBL" id="FYAK01000002">
    <property type="protein sequence ID" value="SMY34122.1"/>
    <property type="molecule type" value="Genomic_DNA"/>
</dbReference>
<dbReference type="AlphaFoldDB" id="A0A1Y6MC93"/>
<gene>
    <name evidence="2" type="ORF">PMAL9190_01507</name>
</gene>
<protein>
    <recommendedName>
        <fullName evidence="1">IrrE N-terminal-like domain-containing protein</fullName>
    </recommendedName>
</protein>
<name>A0A1Y6MC93_9GAMM</name>
<dbReference type="Gene3D" id="1.10.10.2910">
    <property type="match status" value="1"/>
</dbReference>
<keyword evidence="3" id="KW-1185">Reference proteome</keyword>
<dbReference type="PANTHER" id="PTHR43236:SF2">
    <property type="entry name" value="BLL0069 PROTEIN"/>
    <property type="match status" value="1"/>
</dbReference>
<dbReference type="Proteomes" id="UP000195963">
    <property type="component" value="Unassembled WGS sequence"/>
</dbReference>
<sequence length="164" mass="18538">MKLSREWYLLTDIHKNLIQQQHEIYPVKIGAIAKSFNIKIIKSTLPATISGEIKETDGIVTIKVNSHDPRSRQRFTISHEIAHFLLHRHLIGNGISDDALYRSRLSNSIELEANNLAADILMPINLIKLCTEKHKHLKGEALYESIAADLDVSTVALKIRLNKA</sequence>
<organism evidence="2 3">
    <name type="scientific">Photobacterium malacitanum</name>
    <dbReference type="NCBI Taxonomy" id="2204294"/>
    <lineage>
        <taxon>Bacteria</taxon>
        <taxon>Pseudomonadati</taxon>
        <taxon>Pseudomonadota</taxon>
        <taxon>Gammaproteobacteria</taxon>
        <taxon>Vibrionales</taxon>
        <taxon>Vibrionaceae</taxon>
        <taxon>Photobacterium</taxon>
    </lineage>
</organism>
<dbReference type="InterPro" id="IPR052345">
    <property type="entry name" value="Rad_response_metalloprotease"/>
</dbReference>
<dbReference type="InterPro" id="IPR010359">
    <property type="entry name" value="IrrE_HExxH"/>
</dbReference>
<evidence type="ECO:0000259" key="1">
    <source>
        <dbReference type="Pfam" id="PF06114"/>
    </source>
</evidence>
<accession>A0A1Y6MC93</accession>
<proteinExistence type="predicted"/>